<feature type="transmembrane region" description="Helical" evidence="2">
    <location>
        <begin position="1055"/>
        <end position="1083"/>
    </location>
</feature>
<evidence type="ECO:0000256" key="2">
    <source>
        <dbReference type="SAM" id="Phobius"/>
    </source>
</evidence>
<dbReference type="CDD" id="cd06174">
    <property type="entry name" value="MFS"/>
    <property type="match status" value="1"/>
</dbReference>
<feature type="transmembrane region" description="Helical" evidence="2">
    <location>
        <begin position="862"/>
        <end position="880"/>
    </location>
</feature>
<comment type="caution">
    <text evidence="4">The sequence shown here is derived from an EMBL/GenBank/DDBJ whole genome shotgun (WGS) entry which is preliminary data.</text>
</comment>
<dbReference type="PANTHER" id="PTHR33112">
    <property type="entry name" value="DOMAIN PROTEIN, PUTATIVE-RELATED"/>
    <property type="match status" value="1"/>
</dbReference>
<keyword evidence="2" id="KW-0472">Membrane</keyword>
<protein>
    <submittedName>
        <fullName evidence="4">Major facilitator superfamily domain-containing protein</fullName>
    </submittedName>
</protein>
<feature type="domain" description="Heterokaryon incompatibility" evidence="3">
    <location>
        <begin position="209"/>
        <end position="360"/>
    </location>
</feature>
<dbReference type="PANTHER" id="PTHR33112:SF16">
    <property type="entry name" value="HETEROKARYON INCOMPATIBILITY DOMAIN-CONTAINING PROTEIN"/>
    <property type="match status" value="1"/>
</dbReference>
<feature type="transmembrane region" description="Helical" evidence="2">
    <location>
        <begin position="1014"/>
        <end position="1035"/>
    </location>
</feature>
<feature type="compositionally biased region" description="Low complexity" evidence="1">
    <location>
        <begin position="731"/>
        <end position="751"/>
    </location>
</feature>
<proteinExistence type="predicted"/>
<reference evidence="4" key="1">
    <citation type="submission" date="2023-06" db="EMBL/GenBank/DDBJ databases">
        <title>Genome-scale phylogeny and comparative genomics of the fungal order Sordariales.</title>
        <authorList>
            <consortium name="Lawrence Berkeley National Laboratory"/>
            <person name="Hensen N."/>
            <person name="Bonometti L."/>
            <person name="Westerberg I."/>
            <person name="Brannstrom I.O."/>
            <person name="Guillou S."/>
            <person name="Cros-Aarteil S."/>
            <person name="Calhoun S."/>
            <person name="Haridas S."/>
            <person name="Kuo A."/>
            <person name="Mondo S."/>
            <person name="Pangilinan J."/>
            <person name="Riley R."/>
            <person name="Labutti K."/>
            <person name="Andreopoulos B."/>
            <person name="Lipzen A."/>
            <person name="Chen C."/>
            <person name="Yanf M."/>
            <person name="Daum C."/>
            <person name="Ng V."/>
            <person name="Clum A."/>
            <person name="Steindorff A."/>
            <person name="Ohm R."/>
            <person name="Martin F."/>
            <person name="Silar P."/>
            <person name="Natvig D."/>
            <person name="Lalanne C."/>
            <person name="Gautier V."/>
            <person name="Ament-Velasquez S.L."/>
            <person name="Kruys A."/>
            <person name="Hutchinson M.I."/>
            <person name="Powell A.J."/>
            <person name="Barry K."/>
            <person name="Miller A.N."/>
            <person name="Grigoriev I.V."/>
            <person name="Debuchy R."/>
            <person name="Gladieux P."/>
            <person name="Thoren M.H."/>
            <person name="Johannesson H."/>
        </authorList>
    </citation>
    <scope>NUCLEOTIDE SEQUENCE</scope>
    <source>
        <strain evidence="4">CBS 307.81</strain>
    </source>
</reference>
<evidence type="ECO:0000313" key="4">
    <source>
        <dbReference type="EMBL" id="KAK0665316.1"/>
    </source>
</evidence>
<name>A0AA39Z7R8_9PEZI</name>
<feature type="transmembrane region" description="Helical" evidence="2">
    <location>
        <begin position="1130"/>
        <end position="1151"/>
    </location>
</feature>
<feature type="transmembrane region" description="Helical" evidence="2">
    <location>
        <begin position="950"/>
        <end position="973"/>
    </location>
</feature>
<dbReference type="EMBL" id="JAULSY010000113">
    <property type="protein sequence ID" value="KAK0665316.1"/>
    <property type="molecule type" value="Genomic_DNA"/>
</dbReference>
<dbReference type="Pfam" id="PF06985">
    <property type="entry name" value="HET"/>
    <property type="match status" value="1"/>
</dbReference>
<evidence type="ECO:0000313" key="5">
    <source>
        <dbReference type="Proteomes" id="UP001174997"/>
    </source>
</evidence>
<feature type="region of interest" description="Disordered" evidence="1">
    <location>
        <begin position="730"/>
        <end position="756"/>
    </location>
</feature>
<accession>A0AA39Z7R8</accession>
<dbReference type="Proteomes" id="UP001174997">
    <property type="component" value="Unassembled WGS sequence"/>
</dbReference>
<feature type="transmembrane region" description="Helical" evidence="2">
    <location>
        <begin position="1203"/>
        <end position="1223"/>
    </location>
</feature>
<dbReference type="InterPro" id="IPR036259">
    <property type="entry name" value="MFS_trans_sf"/>
</dbReference>
<evidence type="ECO:0000256" key="1">
    <source>
        <dbReference type="SAM" id="MobiDB-lite"/>
    </source>
</evidence>
<dbReference type="AlphaFoldDB" id="A0AA39Z7R8"/>
<dbReference type="InterPro" id="IPR010730">
    <property type="entry name" value="HET"/>
</dbReference>
<feature type="transmembrane region" description="Helical" evidence="2">
    <location>
        <begin position="1172"/>
        <end position="1191"/>
    </location>
</feature>
<dbReference type="SUPFAM" id="SSF103473">
    <property type="entry name" value="MFS general substrate transporter"/>
    <property type="match status" value="1"/>
</dbReference>
<dbReference type="Gene3D" id="1.20.1250.20">
    <property type="entry name" value="MFS general substrate transporter like domains"/>
    <property type="match status" value="1"/>
</dbReference>
<evidence type="ECO:0000259" key="3">
    <source>
        <dbReference type="Pfam" id="PF06985"/>
    </source>
</evidence>
<gene>
    <name evidence="4" type="ORF">QBC41DRAFT_283302</name>
</gene>
<keyword evidence="2" id="KW-1133">Transmembrane helix</keyword>
<keyword evidence="5" id="KW-1185">Reference proteome</keyword>
<organism evidence="4 5">
    <name type="scientific">Cercophora samala</name>
    <dbReference type="NCBI Taxonomy" id="330535"/>
    <lineage>
        <taxon>Eukaryota</taxon>
        <taxon>Fungi</taxon>
        <taxon>Dikarya</taxon>
        <taxon>Ascomycota</taxon>
        <taxon>Pezizomycotina</taxon>
        <taxon>Sordariomycetes</taxon>
        <taxon>Sordariomycetidae</taxon>
        <taxon>Sordariales</taxon>
        <taxon>Lasiosphaeriaceae</taxon>
        <taxon>Cercophora</taxon>
    </lineage>
</organism>
<sequence length="1227" mass="136519">MSQPHSQQICTDCTKIFEKAGSILSSGVTETVLSLPLDQPYRDRLVQRVNQKQCDMCSLISNTIPPITEPLDSKRNTELRLSHLQDDPTSVNLQLWEFCAEEQKSKSHTGGLSIQDVRNGVSMRILTSPTTWSAETLSQMKDWLGTCLSSHAQCGSQSRPLASGRLPRRLIDVWSTSEPLPGDFDQLGLECSSNVRIALSESLPQDTKYLTLSHRWGNPPKLILTSQTQFLLSEDITPHLLACDEAAVFRHAIQVTRGLGFRYVWIDALCIEQDNGPEKAVDIMHMDEVYINSSLNISASVASVLEGLVFDRDLSSINPCRATVAAGVGQESITLQATAEGFHSLRAVGPLYERGWVYQERMLAPRIVHFLPDQVYWECHALDASEVLPQGYQDRLDRQTRGMTAITEGLSSEELEVRWFRLVEDYTGTALTYPNDRLLAVSALSKQFSSVAKLDPSDYLAGMWKNNLLASLVWLQAEYLEGSEPERAPDALTETKVAPSWSWASIMDTASWPQSSEYTRIVPSAELVDVEIDRISQNLFDGTNLCRLRLRGHMRKIHRYTVNGQPWISISGTYRFPEILEIDEEFLDHPLALSWDTCRESVALGLKEDSEGSPGRTYFLLHIGTEQASYMGDWEPTAEQGIILERAPACGTYRRVGHFLVPYLWIQDCESSDLAGAFDPNFSMVLDEDVGDFHERGSDGRYPLHIIISTGTYVFHPILARQLLQFHEMVRPPSDGPPSRSRSRSPSLLKPPSHPTPRRAIRPLLLLVALINLSWSLYQLPTTRVIESRLCYDHYSLIDPSVILPDGTIPEELCKLDTIQQRLGKLQGVMETIWVGGDFLMTIPLVTLADRYGYGFVLRLNLIPRAFLLGWMLLVGYFSWLPVEWVVFAPGGSWLGGDCVLNSVVYFLVSELTGDVVLRATFFAYLNATTSIFSSQLGPALASMTMSFRLWLPFVLGLCLLLISMPLVALLPIAPPPHPVEPRVADDEERSSLLSPRPPLKSLHDLFSTRLQSILALFTAPTPNFLLLLLVFFLASLASSDTKLLPLYITNRYHILLSSIGYLLSIKAVFNFFLLTYIIPALLRKQARFLSAHEPDAGPTRTTIYNAKLCLILSAFGALCIAVAPSISWLVAALGVYALGIALPMFTFGLLKSEHVVKQVNSETGVVFSVVMLVRTVGTLLGAMVMPLLWVEALKTGDPEHLGLPWGVSGIIYVLASVVLLGMKVPG</sequence>
<keyword evidence="2" id="KW-0812">Transmembrane</keyword>